<keyword evidence="6" id="KW-0808">Transferase</keyword>
<dbReference type="PANTHER" id="PTHR11703">
    <property type="entry name" value="DEOXYHYPUSINE SYNTHASE"/>
    <property type="match status" value="1"/>
</dbReference>
<evidence type="ECO:0000256" key="8">
    <source>
        <dbReference type="ARBA" id="ARBA00023256"/>
    </source>
</evidence>
<dbReference type="FunFam" id="3.40.910.10:FF:000001">
    <property type="entry name" value="Probable deoxyhypusine synthase"/>
    <property type="match status" value="1"/>
</dbReference>
<dbReference type="EnsemblMetazoa" id="XM_030984361">
    <property type="protein sequence ID" value="XP_030840221"/>
    <property type="gene ID" value="LOC763984"/>
</dbReference>
<accession>A0A7M7NQZ0</accession>
<evidence type="ECO:0000256" key="6">
    <source>
        <dbReference type="ARBA" id="ARBA00022679"/>
    </source>
</evidence>
<comment type="pathway">
    <text evidence="3">Protein modification; eIF5A hypusination.</text>
</comment>
<evidence type="ECO:0000256" key="2">
    <source>
        <dbReference type="ARBA" id="ARBA00001911"/>
    </source>
</evidence>
<dbReference type="NCBIfam" id="TIGR00321">
    <property type="entry name" value="dhys"/>
    <property type="match status" value="1"/>
</dbReference>
<dbReference type="GO" id="GO:0008216">
    <property type="term" value="P:spermidine metabolic process"/>
    <property type="evidence" value="ECO:0000318"/>
    <property type="project" value="GO_Central"/>
</dbReference>
<comment type="catalytic activity">
    <reaction evidence="1">
        <text>[eIF5A protein]-L-lysine + spermidine = [eIF5A protein]-deoxyhypusine + propane-1,3-diamine</text>
        <dbReference type="Rhea" id="RHEA:33299"/>
        <dbReference type="Rhea" id="RHEA-COMP:10143"/>
        <dbReference type="Rhea" id="RHEA-COMP:10144"/>
        <dbReference type="ChEBI" id="CHEBI:29969"/>
        <dbReference type="ChEBI" id="CHEBI:57484"/>
        <dbReference type="ChEBI" id="CHEBI:57834"/>
        <dbReference type="ChEBI" id="CHEBI:82657"/>
        <dbReference type="EC" id="2.5.1.46"/>
    </reaction>
</comment>
<keyword evidence="10" id="KW-1185">Reference proteome</keyword>
<dbReference type="SUPFAM" id="SSF52467">
    <property type="entry name" value="DHS-like NAD/FAD-binding domain"/>
    <property type="match status" value="1"/>
</dbReference>
<keyword evidence="8" id="KW-0386">Hypusine biosynthesis</keyword>
<dbReference type="Pfam" id="PF01916">
    <property type="entry name" value="DS"/>
    <property type="match status" value="1"/>
</dbReference>
<evidence type="ECO:0000256" key="4">
    <source>
        <dbReference type="ARBA" id="ARBA00009892"/>
    </source>
</evidence>
<dbReference type="Gene3D" id="3.40.910.10">
    <property type="entry name" value="Deoxyhypusine synthase"/>
    <property type="match status" value="1"/>
</dbReference>
<dbReference type="GeneID" id="763984"/>
<dbReference type="EC" id="2.5.1.46" evidence="5"/>
<dbReference type="InterPro" id="IPR002773">
    <property type="entry name" value="Deoxyhypusine_synthase"/>
</dbReference>
<proteinExistence type="inferred from homology"/>
<evidence type="ECO:0000313" key="9">
    <source>
        <dbReference type="EnsemblMetazoa" id="XP_030840221"/>
    </source>
</evidence>
<dbReference type="Proteomes" id="UP000007110">
    <property type="component" value="Unassembled WGS sequence"/>
</dbReference>
<dbReference type="GO" id="GO:0005737">
    <property type="term" value="C:cytoplasm"/>
    <property type="evidence" value="ECO:0000318"/>
    <property type="project" value="GO_Central"/>
</dbReference>
<comment type="similarity">
    <text evidence="4">Belongs to the deoxyhypusine synthase family.</text>
</comment>
<dbReference type="KEGG" id="spu:763984"/>
<reference evidence="9" key="2">
    <citation type="submission" date="2021-01" db="UniProtKB">
        <authorList>
            <consortium name="EnsemblMetazoa"/>
        </authorList>
    </citation>
    <scope>IDENTIFICATION</scope>
</reference>
<reference evidence="10" key="1">
    <citation type="submission" date="2015-02" db="EMBL/GenBank/DDBJ databases">
        <title>Genome sequencing for Strongylocentrotus purpuratus.</title>
        <authorList>
            <person name="Murali S."/>
            <person name="Liu Y."/>
            <person name="Vee V."/>
            <person name="English A."/>
            <person name="Wang M."/>
            <person name="Skinner E."/>
            <person name="Han Y."/>
            <person name="Muzny D.M."/>
            <person name="Worley K.C."/>
            <person name="Gibbs R.A."/>
        </authorList>
    </citation>
    <scope>NUCLEOTIDE SEQUENCE</scope>
</reference>
<evidence type="ECO:0000256" key="5">
    <source>
        <dbReference type="ARBA" id="ARBA00012683"/>
    </source>
</evidence>
<dbReference type="OMA" id="HSIINAN"/>
<dbReference type="InterPro" id="IPR036982">
    <property type="entry name" value="Deoxyhypusine_synthase_sf"/>
</dbReference>
<keyword evidence="7" id="KW-0520">NAD</keyword>
<dbReference type="InParanoid" id="A0A7M7NQZ0"/>
<dbReference type="PANTHER" id="PTHR11703:SF0">
    <property type="entry name" value="DEOXYHYPUSINE SYNTHASE"/>
    <property type="match status" value="1"/>
</dbReference>
<evidence type="ECO:0000256" key="1">
    <source>
        <dbReference type="ARBA" id="ARBA00000952"/>
    </source>
</evidence>
<protein>
    <recommendedName>
        <fullName evidence="5">deoxyhypusine synthase</fullName>
        <ecNumber evidence="5">2.5.1.46</ecNumber>
    </recommendedName>
</protein>
<sequence length="380" mass="42276">MAAPPDLATSAVMVQSSEMPKDSVKVKGYDFNEGIDYHKLLQSFKTCGFQATNLGLAIEEIQKMISKKEEGYDEEEAKKGAELNPCGRLKSNCTIFLGYTSNLISSGLRENFRFLAQHNLVDCIVSSAGGIEEDFIKCLGDTYIGDFSLRGRDLRPKGINRIGNLLVPNENYCKFEDWLMPILDQMLVEQNTEGINWTPSKMIARLGKEIDDPNSVYYWAYKNNIPVFSPALTDGSLGDILYFHSYKNPGLRLDIVEDVRRMNSQAVYAAHTGMIILGGGLVKHHICNANLMRNGADFCVFLNTAQEFDGCDAGARPDEAISWGKIKMTASPVKVYGEATMLFPLIVAETFARFVHSKGHEKEDQPLSKKSRNSDSHIAT</sequence>
<dbReference type="RefSeq" id="XP_030840221.1">
    <property type="nucleotide sequence ID" value="XM_030984361.1"/>
</dbReference>
<comment type="cofactor">
    <cofactor evidence="2">
        <name>NAD(+)</name>
        <dbReference type="ChEBI" id="CHEBI:57540"/>
    </cofactor>
</comment>
<evidence type="ECO:0000313" key="10">
    <source>
        <dbReference type="Proteomes" id="UP000007110"/>
    </source>
</evidence>
<dbReference type="AlphaFoldDB" id="A0A7M7NQZ0"/>
<dbReference type="FunCoup" id="A0A7M7NQZ0">
    <property type="interactions" value="1601"/>
</dbReference>
<evidence type="ECO:0000256" key="7">
    <source>
        <dbReference type="ARBA" id="ARBA00023027"/>
    </source>
</evidence>
<dbReference type="InterPro" id="IPR029035">
    <property type="entry name" value="DHS-like_NAD/FAD-binding_dom"/>
</dbReference>
<name>A0A7M7NQZ0_STRPU</name>
<dbReference type="OrthoDB" id="294378at2759"/>
<organism evidence="9 10">
    <name type="scientific">Strongylocentrotus purpuratus</name>
    <name type="common">Purple sea urchin</name>
    <dbReference type="NCBI Taxonomy" id="7668"/>
    <lineage>
        <taxon>Eukaryota</taxon>
        <taxon>Metazoa</taxon>
        <taxon>Echinodermata</taxon>
        <taxon>Eleutherozoa</taxon>
        <taxon>Echinozoa</taxon>
        <taxon>Echinoidea</taxon>
        <taxon>Euechinoidea</taxon>
        <taxon>Echinacea</taxon>
        <taxon>Camarodonta</taxon>
        <taxon>Echinidea</taxon>
        <taxon>Strongylocentrotidae</taxon>
        <taxon>Strongylocentrotus</taxon>
    </lineage>
</organism>
<evidence type="ECO:0000256" key="3">
    <source>
        <dbReference type="ARBA" id="ARBA00005041"/>
    </source>
</evidence>
<dbReference type="GO" id="GO:0034038">
    <property type="term" value="F:deoxyhypusine synthase activity"/>
    <property type="evidence" value="ECO:0000318"/>
    <property type="project" value="GO_Central"/>
</dbReference>